<keyword evidence="3" id="KW-1185">Reference proteome</keyword>
<dbReference type="OrthoDB" id="1911848at2759"/>
<sequence length="420" mass="47995">MISSKEGKSKRAKYAVRMKSNLESVLADLKEWASVFDVSWYLIIRFTGKEFDRELQPIATEEMGPLSTLKTLRAAISSNVSSDEEMWKTTVFLPEKLFTANHEEIENSGAELWLARDAGENIRYIVDQPSSMSTLSDMCKLAKIFRKIDPHSFGILRCEGLVNAPPVENESTSNRFAFTIPHNLKEPHSLRTFLLSKTQSHPLDDRFNLSKQLAKAVMFIHSAGFVHKNIRPEIILLFHSKEFDKHSLFAFLIGFESFRLAEGNTRHRGDAFWERNIYRHPTRQGIQPEEDYVMQHDIYSLGVCLLEIGMGDSLVLYRVGEKETEPMPNQILFSGTNISATKDRRKKAFETKRALVQLAQDLLPYRMGCRYTEIVITCLTCLDKGENSFGDGEDFLDENGVLVGVRFIEKIVNKLLDIKV</sequence>
<feature type="domain" description="Protein kinase" evidence="1">
    <location>
        <begin position="98"/>
        <end position="420"/>
    </location>
</feature>
<dbReference type="GO" id="GO:0004672">
    <property type="term" value="F:protein kinase activity"/>
    <property type="evidence" value="ECO:0007669"/>
    <property type="project" value="InterPro"/>
</dbReference>
<dbReference type="EMBL" id="JAPEIS010000016">
    <property type="protein sequence ID" value="KAJ8058628.1"/>
    <property type="molecule type" value="Genomic_DNA"/>
</dbReference>
<dbReference type="SUPFAM" id="SSF56112">
    <property type="entry name" value="Protein kinase-like (PK-like)"/>
    <property type="match status" value="1"/>
</dbReference>
<organism evidence="2 3">
    <name type="scientific">Sclerotinia nivalis</name>
    <dbReference type="NCBI Taxonomy" id="352851"/>
    <lineage>
        <taxon>Eukaryota</taxon>
        <taxon>Fungi</taxon>
        <taxon>Dikarya</taxon>
        <taxon>Ascomycota</taxon>
        <taxon>Pezizomycotina</taxon>
        <taxon>Leotiomycetes</taxon>
        <taxon>Helotiales</taxon>
        <taxon>Sclerotiniaceae</taxon>
        <taxon>Sclerotinia</taxon>
    </lineage>
</organism>
<evidence type="ECO:0000259" key="1">
    <source>
        <dbReference type="PROSITE" id="PS50011"/>
    </source>
</evidence>
<dbReference type="Gene3D" id="1.10.510.10">
    <property type="entry name" value="Transferase(Phosphotransferase) domain 1"/>
    <property type="match status" value="1"/>
</dbReference>
<dbReference type="PANTHER" id="PTHR37542:SF1">
    <property type="entry name" value="PRION-INHIBITION AND PROPAGATION HELO DOMAIN-CONTAINING PROTEIN"/>
    <property type="match status" value="1"/>
</dbReference>
<dbReference type="InterPro" id="IPR000719">
    <property type="entry name" value="Prot_kinase_dom"/>
</dbReference>
<evidence type="ECO:0000313" key="3">
    <source>
        <dbReference type="Proteomes" id="UP001152300"/>
    </source>
</evidence>
<dbReference type="Proteomes" id="UP001152300">
    <property type="component" value="Unassembled WGS sequence"/>
</dbReference>
<dbReference type="AlphaFoldDB" id="A0A9X0AAK0"/>
<name>A0A9X0AAK0_9HELO</name>
<dbReference type="InterPro" id="IPR011009">
    <property type="entry name" value="Kinase-like_dom_sf"/>
</dbReference>
<accession>A0A9X0AAK0</accession>
<dbReference type="GO" id="GO:0005524">
    <property type="term" value="F:ATP binding"/>
    <property type="evidence" value="ECO:0007669"/>
    <property type="project" value="InterPro"/>
</dbReference>
<evidence type="ECO:0000313" key="2">
    <source>
        <dbReference type="EMBL" id="KAJ8058628.1"/>
    </source>
</evidence>
<comment type="caution">
    <text evidence="2">The sequence shown here is derived from an EMBL/GenBank/DDBJ whole genome shotgun (WGS) entry which is preliminary data.</text>
</comment>
<proteinExistence type="predicted"/>
<reference evidence="2" key="1">
    <citation type="submission" date="2022-11" db="EMBL/GenBank/DDBJ databases">
        <title>Genome Resource of Sclerotinia nivalis Strain SnTB1, a Plant Pathogen Isolated from American Ginseng.</title>
        <authorList>
            <person name="Fan S."/>
        </authorList>
    </citation>
    <scope>NUCLEOTIDE SEQUENCE</scope>
    <source>
        <strain evidence="2">SnTB1</strain>
    </source>
</reference>
<gene>
    <name evidence="2" type="ORF">OCU04_012804</name>
</gene>
<protein>
    <recommendedName>
        <fullName evidence="1">Protein kinase domain-containing protein</fullName>
    </recommendedName>
</protein>
<dbReference type="PROSITE" id="PS50011">
    <property type="entry name" value="PROTEIN_KINASE_DOM"/>
    <property type="match status" value="1"/>
</dbReference>
<dbReference type="PANTHER" id="PTHR37542">
    <property type="entry name" value="HELO DOMAIN-CONTAINING PROTEIN-RELATED"/>
    <property type="match status" value="1"/>
</dbReference>